<comment type="function">
    <text evidence="12">Catalyzes the formation of phosphatidylethanolamine (PtdEtn) from phosphatidylserine (PtdSer). Plays a central role in phospholipid metabolism and in the interorganelle trafficking of phosphatidylserine. May be involved in lipid droplet biogenesis at the endoplasmic reticulum membrane.</text>
</comment>
<evidence type="ECO:0000256" key="2">
    <source>
        <dbReference type="ARBA" id="ARBA00005189"/>
    </source>
</evidence>
<dbReference type="NCBIfam" id="TIGR00163">
    <property type="entry name" value="PS_decarb"/>
    <property type="match status" value="1"/>
</dbReference>
<evidence type="ECO:0000256" key="11">
    <source>
        <dbReference type="ARBA" id="ARBA00024326"/>
    </source>
</evidence>
<dbReference type="GeneTree" id="ENSGT00390000013484"/>
<proteinExistence type="predicted"/>
<dbReference type="PANTHER" id="PTHR10067">
    <property type="entry name" value="PHOSPHATIDYLSERINE DECARBOXYLASE"/>
    <property type="match status" value="1"/>
</dbReference>
<dbReference type="EC" id="4.1.1.65" evidence="3"/>
<evidence type="ECO:0000256" key="7">
    <source>
        <dbReference type="ARBA" id="ARBA00023209"/>
    </source>
</evidence>
<reference evidence="13" key="3">
    <citation type="submission" date="2025-08" db="UniProtKB">
        <authorList>
            <consortium name="Ensembl"/>
        </authorList>
    </citation>
    <scope>IDENTIFICATION</scope>
</reference>
<keyword evidence="7" id="KW-0594">Phospholipid biosynthesis</keyword>
<keyword evidence="10" id="KW-0670">Pyruvate</keyword>
<reference evidence="13" key="2">
    <citation type="journal article" date="2008" name="Genome Biol.">
        <title>Improved genome assembly and evidence-based global gene model set for the chordate Ciona intestinalis: new insight into intron and operon populations.</title>
        <authorList>
            <person name="Satou Y."/>
            <person name="Mineta K."/>
            <person name="Ogasawara M."/>
            <person name="Sasakura Y."/>
            <person name="Shoguchi E."/>
            <person name="Ueno K."/>
            <person name="Yamada L."/>
            <person name="Matsumoto J."/>
            <person name="Wasserscheid J."/>
            <person name="Dewar K."/>
            <person name="Wiley G.B."/>
            <person name="Macmil S.L."/>
            <person name="Roe B.A."/>
            <person name="Zeller R.W."/>
            <person name="Hastings K.E."/>
            <person name="Lemaire P."/>
            <person name="Lindquist E."/>
            <person name="Endo T."/>
            <person name="Hotta K."/>
            <person name="Inaba K."/>
        </authorList>
    </citation>
    <scope>NUCLEOTIDE SEQUENCE [LARGE SCALE GENOMIC DNA]</scope>
    <source>
        <strain evidence="13">wild type</strain>
    </source>
</reference>
<evidence type="ECO:0000256" key="10">
    <source>
        <dbReference type="ARBA" id="ARBA00023317"/>
    </source>
</evidence>
<reference evidence="14" key="1">
    <citation type="journal article" date="2002" name="Science">
        <title>The draft genome of Ciona intestinalis: insights into chordate and vertebrate origins.</title>
        <authorList>
            <person name="Dehal P."/>
            <person name="Satou Y."/>
            <person name="Campbell R.K."/>
            <person name="Chapman J."/>
            <person name="Degnan B."/>
            <person name="De Tomaso A."/>
            <person name="Davidson B."/>
            <person name="Di Gregorio A."/>
            <person name="Gelpke M."/>
            <person name="Goodstein D.M."/>
            <person name="Harafuji N."/>
            <person name="Hastings K.E."/>
            <person name="Ho I."/>
            <person name="Hotta K."/>
            <person name="Huang W."/>
            <person name="Kawashima T."/>
            <person name="Lemaire P."/>
            <person name="Martinez D."/>
            <person name="Meinertzhagen I.A."/>
            <person name="Necula S."/>
            <person name="Nonaka M."/>
            <person name="Putnam N."/>
            <person name="Rash S."/>
            <person name="Saiga H."/>
            <person name="Satake M."/>
            <person name="Terry A."/>
            <person name="Yamada L."/>
            <person name="Wang H.G."/>
            <person name="Awazu S."/>
            <person name="Azumi K."/>
            <person name="Boore J."/>
            <person name="Branno M."/>
            <person name="Chin-Bow S."/>
            <person name="DeSantis R."/>
            <person name="Doyle S."/>
            <person name="Francino P."/>
            <person name="Keys D.N."/>
            <person name="Haga S."/>
            <person name="Hayashi H."/>
            <person name="Hino K."/>
            <person name="Imai K.S."/>
            <person name="Inaba K."/>
            <person name="Kano S."/>
            <person name="Kobayashi K."/>
            <person name="Kobayashi M."/>
            <person name="Lee B.I."/>
            <person name="Makabe K.W."/>
            <person name="Manohar C."/>
            <person name="Matassi G."/>
            <person name="Medina M."/>
            <person name="Mochizuki Y."/>
            <person name="Mount S."/>
            <person name="Morishita T."/>
            <person name="Miura S."/>
            <person name="Nakayama A."/>
            <person name="Nishizaka S."/>
            <person name="Nomoto H."/>
            <person name="Ohta F."/>
            <person name="Oishi K."/>
            <person name="Rigoutsos I."/>
            <person name="Sano M."/>
            <person name="Sasaki A."/>
            <person name="Sasakura Y."/>
            <person name="Shoguchi E."/>
            <person name="Shin-i T."/>
            <person name="Spagnuolo A."/>
            <person name="Stainier D."/>
            <person name="Suzuki M.M."/>
            <person name="Tassy O."/>
            <person name="Takatori N."/>
            <person name="Tokuoka M."/>
            <person name="Yagi K."/>
            <person name="Yoshizaki F."/>
            <person name="Wada S."/>
            <person name="Zhang C."/>
            <person name="Hyatt P.D."/>
            <person name="Larimer F."/>
            <person name="Detter C."/>
            <person name="Doggett N."/>
            <person name="Glavina T."/>
            <person name="Hawkins T."/>
            <person name="Richardson P."/>
            <person name="Lucas S."/>
            <person name="Kohara Y."/>
            <person name="Levine M."/>
            <person name="Satoh N."/>
            <person name="Rokhsar D.S."/>
        </authorList>
    </citation>
    <scope>NUCLEOTIDE SEQUENCE [LARGE SCALE GENOMIC DNA]</scope>
</reference>
<keyword evidence="6" id="KW-0443">Lipid metabolism</keyword>
<dbReference type="InterPro" id="IPR003817">
    <property type="entry name" value="PS_Dcarbxylase"/>
</dbReference>
<evidence type="ECO:0000256" key="1">
    <source>
        <dbReference type="ARBA" id="ARBA00001928"/>
    </source>
</evidence>
<evidence type="ECO:0000256" key="5">
    <source>
        <dbReference type="ARBA" id="ARBA00022793"/>
    </source>
</evidence>
<dbReference type="UniPathway" id="UPA00558"/>
<dbReference type="GO" id="GO:0004609">
    <property type="term" value="F:phosphatidylserine decarboxylase activity"/>
    <property type="evidence" value="ECO:0000318"/>
    <property type="project" value="GO_Central"/>
</dbReference>
<comment type="pathway">
    <text evidence="2">Lipid metabolism.</text>
</comment>
<dbReference type="AlphaFoldDB" id="F6SGU7"/>
<evidence type="ECO:0000256" key="3">
    <source>
        <dbReference type="ARBA" id="ARBA00012243"/>
    </source>
</evidence>
<dbReference type="FunCoup" id="F6SGU7">
    <property type="interactions" value="1"/>
</dbReference>
<evidence type="ECO:0000256" key="9">
    <source>
        <dbReference type="ARBA" id="ARBA00023264"/>
    </source>
</evidence>
<protein>
    <recommendedName>
        <fullName evidence="3">phosphatidylserine decarboxylase</fullName>
        <ecNumber evidence="3">4.1.1.65</ecNumber>
    </recommendedName>
</protein>
<dbReference type="Ensembl" id="ENSCINT00000000439.3">
    <property type="protein sequence ID" value="ENSCINP00000000439.3"/>
    <property type="gene ID" value="ENSCING00000000245.3"/>
</dbReference>
<evidence type="ECO:0000256" key="8">
    <source>
        <dbReference type="ARBA" id="ARBA00023239"/>
    </source>
</evidence>
<name>F6SGU7_CIOIN</name>
<dbReference type="STRING" id="7719.ENSCINP00000000439"/>
<dbReference type="GO" id="GO:0006646">
    <property type="term" value="P:phosphatidylethanolamine biosynthetic process"/>
    <property type="evidence" value="ECO:0000318"/>
    <property type="project" value="GO_Central"/>
</dbReference>
<dbReference type="InParanoid" id="F6SGU7"/>
<organism evidence="13 14">
    <name type="scientific">Ciona intestinalis</name>
    <name type="common">Transparent sea squirt</name>
    <name type="synonym">Ascidia intestinalis</name>
    <dbReference type="NCBI Taxonomy" id="7719"/>
    <lineage>
        <taxon>Eukaryota</taxon>
        <taxon>Metazoa</taxon>
        <taxon>Chordata</taxon>
        <taxon>Tunicata</taxon>
        <taxon>Ascidiacea</taxon>
        <taxon>Phlebobranchia</taxon>
        <taxon>Cionidae</taxon>
        <taxon>Ciona</taxon>
    </lineage>
</organism>
<dbReference type="HOGENOM" id="CLU_029061_3_0_1"/>
<keyword evidence="9" id="KW-1208">Phospholipid metabolism</keyword>
<evidence type="ECO:0000313" key="14">
    <source>
        <dbReference type="Proteomes" id="UP000008144"/>
    </source>
</evidence>
<dbReference type="GO" id="GO:0005739">
    <property type="term" value="C:mitochondrion"/>
    <property type="evidence" value="ECO:0000318"/>
    <property type="project" value="GO_Central"/>
</dbReference>
<keyword evidence="5" id="KW-0210">Decarboxylase</keyword>
<evidence type="ECO:0000313" key="13">
    <source>
        <dbReference type="Ensembl" id="ENSCINP00000000439.3"/>
    </source>
</evidence>
<keyword evidence="14" id="KW-1185">Reference proteome</keyword>
<sequence length="404" mass="45801">MPTSRKERARTDKCLSTLKRKHLRSSLRLWEVAPKNNIIRTSKSPSIIPAGCLVSGSCTCLVTIAAVSLTSCTFNALDSNSWYCLLLLASYSVWDKSDSIRSSVQTLLSTLQITTLQYVPFRYLSRLWGKLCCIHVPYTLRPYIYGMYITMFGVNLQEADPPNVHFYSTLGEFFRRKINLKLRPISNVQKVVSPVDGTVLHNGNIANGLVEQLKGVSFSVQQFLGPLLNDDNNIPLVEYSKRLMMDPLKNKLYNCVIYLAPGDYHRFHSPVEWTVLRRRHFVGDLKSVNPRMVSWFPDLFVTNERVALCGKWKYGFFSMTAIGATNVGSIVVYHDKELVTNQPQAKPGSYFDHQYKDGLKFFKGDPLGEFKLGSTVVLLYEAPREENVFSLTNGKIKIGQQLSL</sequence>
<dbReference type="OMA" id="RWVANQC"/>
<dbReference type="EMBL" id="EAAA01001859">
    <property type="status" value="NOT_ANNOTATED_CDS"/>
    <property type="molecule type" value="Genomic_DNA"/>
</dbReference>
<keyword evidence="4" id="KW-0444">Lipid biosynthesis</keyword>
<dbReference type="PANTHER" id="PTHR10067:SF6">
    <property type="entry name" value="PHOSPHATIDYLSERINE DECARBOXYLASE PROENZYME, MITOCHONDRIAL"/>
    <property type="match status" value="1"/>
</dbReference>
<accession>F6SGU7</accession>
<dbReference type="Pfam" id="PF02666">
    <property type="entry name" value="PS_Dcarbxylase"/>
    <property type="match status" value="1"/>
</dbReference>
<keyword evidence="8" id="KW-0456">Lyase</keyword>
<evidence type="ECO:0000256" key="4">
    <source>
        <dbReference type="ARBA" id="ARBA00022516"/>
    </source>
</evidence>
<evidence type="ECO:0000256" key="6">
    <source>
        <dbReference type="ARBA" id="ARBA00023098"/>
    </source>
</evidence>
<comment type="cofactor">
    <cofactor evidence="1">
        <name>pyruvate</name>
        <dbReference type="ChEBI" id="CHEBI:15361"/>
    </cofactor>
</comment>
<dbReference type="Proteomes" id="UP000008144">
    <property type="component" value="Chromosome 4"/>
</dbReference>
<reference evidence="13" key="4">
    <citation type="submission" date="2025-09" db="UniProtKB">
        <authorList>
            <consortium name="Ensembl"/>
        </authorList>
    </citation>
    <scope>IDENTIFICATION</scope>
</reference>
<comment type="pathway">
    <text evidence="11">Phospholipid metabolism; phosphatidylethanolamine biosynthesis.</text>
</comment>
<dbReference type="InterPro" id="IPR033177">
    <property type="entry name" value="PSD-B"/>
</dbReference>
<evidence type="ECO:0000256" key="12">
    <source>
        <dbReference type="ARBA" id="ARBA00045136"/>
    </source>
</evidence>